<dbReference type="PANTHER" id="PTHR33908:SF11">
    <property type="entry name" value="MEMBRANE PROTEIN"/>
    <property type="match status" value="1"/>
</dbReference>
<feature type="transmembrane region" description="Helical" evidence="8">
    <location>
        <begin position="374"/>
        <end position="394"/>
    </location>
</feature>
<name>A0AAW9R0S2_9CHRO</name>
<evidence type="ECO:0000256" key="2">
    <source>
        <dbReference type="ARBA" id="ARBA00022475"/>
    </source>
</evidence>
<protein>
    <submittedName>
        <fullName evidence="10">Glycosyltransferase family 39 protein</fullName>
        <ecNumber evidence="10">2.4.-.-</ecNumber>
    </submittedName>
</protein>
<dbReference type="RefSeq" id="WP_332866745.1">
    <property type="nucleotide sequence ID" value="NZ_JBAFSM010000044.1"/>
</dbReference>
<accession>A0AAW9R0S2</accession>
<keyword evidence="2" id="KW-1003">Cell membrane</keyword>
<organism evidence="10 11">
    <name type="scientific">Pannus brasiliensis CCIBt3594</name>
    <dbReference type="NCBI Taxonomy" id="1427578"/>
    <lineage>
        <taxon>Bacteria</taxon>
        <taxon>Bacillati</taxon>
        <taxon>Cyanobacteriota</taxon>
        <taxon>Cyanophyceae</taxon>
        <taxon>Oscillatoriophycideae</taxon>
        <taxon>Chroococcales</taxon>
        <taxon>Microcystaceae</taxon>
        <taxon>Pannus</taxon>
    </lineage>
</organism>
<keyword evidence="5 8" id="KW-0812">Transmembrane</keyword>
<keyword evidence="6 8" id="KW-1133">Transmembrane helix</keyword>
<feature type="transmembrane region" description="Helical" evidence="8">
    <location>
        <begin position="176"/>
        <end position="209"/>
    </location>
</feature>
<dbReference type="InterPro" id="IPR050297">
    <property type="entry name" value="LipidA_mod_glycosyltrf_83"/>
</dbReference>
<feature type="transmembrane region" description="Helical" evidence="8">
    <location>
        <begin position="279"/>
        <end position="298"/>
    </location>
</feature>
<keyword evidence="11" id="KW-1185">Reference proteome</keyword>
<gene>
    <name evidence="10" type="ORF">V0288_19190</name>
</gene>
<feature type="transmembrane region" description="Helical" evidence="8">
    <location>
        <begin position="221"/>
        <end position="239"/>
    </location>
</feature>
<dbReference type="Pfam" id="PF13231">
    <property type="entry name" value="PMT_2"/>
    <property type="match status" value="1"/>
</dbReference>
<sequence length="823" mass="93047">MDGKLSRERVRGLAIVGLIWVIGALIDRLWFSLDHTMPAWDQSEHLNSTLDYWRALQSPRPFDGGWWREFWLLSPKVPPLIYILTAPFFSLFGISDNSATLVLLPFSALLLFSVYGLGVILFSVPVGLWAAFLCALLPGLYYYRLEFLLDFPLAAIVTFCFFLLTWWRFYAEGRMAWGIAIAFGVAFGCAFLIKQPTLFFLFWPVVWVIGENLYHRRWQRLAQIITALSITVLVFFPYYRTNWLLAITSGKRATVDSALIEGDPGLNSIGAWTYYFQVLPYYLSWVLLLVPAVGLLLSRFYWRRREKNPGNSIDPRKKWIWLSVFLFGGYFLSSLNINKDARYILPLVPTLSIILAVGLLSWRGRYGKSVRLGTAILSVILMLFNLFPLGGGWVTGILSPQLQHYPNFQQGWPHEKVIGEILKTSPYLRSTLGVLPSTPEINQRNLDFYGGKENSRVEGRQVGVREKDIEQDAGSLDWFVTKTGDQGSVPDVQKKMVDRVERGGDFQAVKAWDLPDKSTLSLYHRIEPSIEVKPFPGSPDRVELKAITVPTKALPDRPIPVTYTWVGPWEQLRSGLVLLTWQKVDGKERWFHDHGIAMGALLSGEKPSGKEGFQVIERTAMQPISTPGIYRLSARYLNRETGESYPIATNAEISIDPTAPELPAPQLDLVTQLRLKSADIGKGIKGIEPIFALTNRINQYDATQDYVRQADRAFSYRLQHDTDADKLPLVYGLAIAKVLQQDAPGAIEATEKMIELDPKNPYHYAYQGFVYLYDWNPGPASRVLDKGIQLNPDIEELNALRGVAALMGGNLVKAWSLLKGLIE</sequence>
<feature type="transmembrane region" description="Helical" evidence="8">
    <location>
        <begin position="151"/>
        <end position="170"/>
    </location>
</feature>
<evidence type="ECO:0000256" key="8">
    <source>
        <dbReference type="SAM" id="Phobius"/>
    </source>
</evidence>
<feature type="domain" description="Glycosyltransferase RgtA/B/C/D-like" evidence="9">
    <location>
        <begin position="77"/>
        <end position="237"/>
    </location>
</feature>
<dbReference type="Proteomes" id="UP001328733">
    <property type="component" value="Unassembled WGS sequence"/>
</dbReference>
<evidence type="ECO:0000256" key="1">
    <source>
        <dbReference type="ARBA" id="ARBA00004651"/>
    </source>
</evidence>
<dbReference type="GO" id="GO:0009103">
    <property type="term" value="P:lipopolysaccharide biosynthetic process"/>
    <property type="evidence" value="ECO:0007669"/>
    <property type="project" value="UniProtKB-ARBA"/>
</dbReference>
<feature type="transmembrane region" description="Helical" evidence="8">
    <location>
        <begin position="319"/>
        <end position="337"/>
    </location>
</feature>
<dbReference type="GO" id="GO:0005886">
    <property type="term" value="C:plasma membrane"/>
    <property type="evidence" value="ECO:0007669"/>
    <property type="project" value="UniProtKB-SubCell"/>
</dbReference>
<evidence type="ECO:0000259" key="9">
    <source>
        <dbReference type="Pfam" id="PF13231"/>
    </source>
</evidence>
<dbReference type="PANTHER" id="PTHR33908">
    <property type="entry name" value="MANNOSYLTRANSFERASE YKCB-RELATED"/>
    <property type="match status" value="1"/>
</dbReference>
<comment type="subcellular location">
    <subcellularLocation>
        <location evidence="1">Cell membrane</location>
        <topology evidence="1">Multi-pass membrane protein</topology>
    </subcellularLocation>
</comment>
<keyword evidence="4 10" id="KW-0808">Transferase</keyword>
<evidence type="ECO:0000256" key="6">
    <source>
        <dbReference type="ARBA" id="ARBA00022989"/>
    </source>
</evidence>
<evidence type="ECO:0000256" key="5">
    <source>
        <dbReference type="ARBA" id="ARBA00022692"/>
    </source>
</evidence>
<evidence type="ECO:0000313" key="10">
    <source>
        <dbReference type="EMBL" id="MEG3439259.1"/>
    </source>
</evidence>
<evidence type="ECO:0000256" key="7">
    <source>
        <dbReference type="ARBA" id="ARBA00023136"/>
    </source>
</evidence>
<keyword evidence="3 10" id="KW-0328">Glycosyltransferase</keyword>
<comment type="caution">
    <text evidence="10">The sequence shown here is derived from an EMBL/GenBank/DDBJ whole genome shotgun (WGS) entry which is preliminary data.</text>
</comment>
<proteinExistence type="predicted"/>
<dbReference type="Gene3D" id="1.25.40.10">
    <property type="entry name" value="Tetratricopeptide repeat domain"/>
    <property type="match status" value="1"/>
</dbReference>
<dbReference type="AlphaFoldDB" id="A0AAW9R0S2"/>
<dbReference type="InterPro" id="IPR011990">
    <property type="entry name" value="TPR-like_helical_dom_sf"/>
</dbReference>
<dbReference type="SUPFAM" id="SSF48452">
    <property type="entry name" value="TPR-like"/>
    <property type="match status" value="1"/>
</dbReference>
<dbReference type="EMBL" id="JBAFSM010000044">
    <property type="protein sequence ID" value="MEG3439259.1"/>
    <property type="molecule type" value="Genomic_DNA"/>
</dbReference>
<reference evidence="10 11" key="1">
    <citation type="submission" date="2024-01" db="EMBL/GenBank/DDBJ databases">
        <title>Genomic insights into the taxonomy and metabolism of the cyanobacterium Pannus brasiliensis CCIBt3594.</title>
        <authorList>
            <person name="Machado M."/>
            <person name="Botero N.B."/>
            <person name="Andreote A.P.D."/>
            <person name="Feitosa A.M.T."/>
            <person name="Popin R."/>
            <person name="Sivonen K."/>
            <person name="Fiore M.F."/>
        </authorList>
    </citation>
    <scope>NUCLEOTIDE SEQUENCE [LARGE SCALE GENOMIC DNA]</scope>
    <source>
        <strain evidence="10 11">CCIBt3594</strain>
    </source>
</reference>
<feature type="transmembrane region" description="Helical" evidence="8">
    <location>
        <begin position="77"/>
        <end position="94"/>
    </location>
</feature>
<evidence type="ECO:0000256" key="3">
    <source>
        <dbReference type="ARBA" id="ARBA00022676"/>
    </source>
</evidence>
<evidence type="ECO:0000313" key="11">
    <source>
        <dbReference type="Proteomes" id="UP001328733"/>
    </source>
</evidence>
<dbReference type="GO" id="GO:0016763">
    <property type="term" value="F:pentosyltransferase activity"/>
    <property type="evidence" value="ECO:0007669"/>
    <property type="project" value="TreeGrafter"/>
</dbReference>
<keyword evidence="7 8" id="KW-0472">Membrane</keyword>
<feature type="transmembrane region" description="Helical" evidence="8">
    <location>
        <begin position="343"/>
        <end position="362"/>
    </location>
</feature>
<evidence type="ECO:0000256" key="4">
    <source>
        <dbReference type="ARBA" id="ARBA00022679"/>
    </source>
</evidence>
<dbReference type="InterPro" id="IPR038731">
    <property type="entry name" value="RgtA/B/C-like"/>
</dbReference>
<dbReference type="EC" id="2.4.-.-" evidence="10"/>
<feature type="transmembrane region" description="Helical" evidence="8">
    <location>
        <begin position="12"/>
        <end position="31"/>
    </location>
</feature>